<evidence type="ECO:0000313" key="2">
    <source>
        <dbReference type="Proteomes" id="UP001500393"/>
    </source>
</evidence>
<sequence>MGTELHLDDVVDRINEQGVSAYVAETGDGEATIYAGAWHLVDDESRSRTAYSAVAGPGRFGWDQYPSTADTDDFRIGTDTPGGRRGTSCEELEITSSRDVANLIVAQVRLPLGRSLSQRQARRILKGQRPSRIPTWLQRRRTRCHTSCDCRNWTR</sequence>
<accession>A0ABP4QPL8</accession>
<dbReference type="Proteomes" id="UP001500393">
    <property type="component" value="Unassembled WGS sequence"/>
</dbReference>
<name>A0ABP4QPL8_9ACTN</name>
<protein>
    <submittedName>
        <fullName evidence="1">Uncharacterized protein</fullName>
    </submittedName>
</protein>
<gene>
    <name evidence="1" type="ORF">GCM10009789_83400</name>
</gene>
<proteinExistence type="predicted"/>
<evidence type="ECO:0000313" key="1">
    <source>
        <dbReference type="EMBL" id="GAA1616699.1"/>
    </source>
</evidence>
<organism evidence="1 2">
    <name type="scientific">Kribbella sancticallisti</name>
    <dbReference type="NCBI Taxonomy" id="460087"/>
    <lineage>
        <taxon>Bacteria</taxon>
        <taxon>Bacillati</taxon>
        <taxon>Actinomycetota</taxon>
        <taxon>Actinomycetes</taxon>
        <taxon>Propionibacteriales</taxon>
        <taxon>Kribbellaceae</taxon>
        <taxon>Kribbella</taxon>
    </lineage>
</organism>
<dbReference type="RefSeq" id="WP_344222314.1">
    <property type="nucleotide sequence ID" value="NZ_BAAAOS010000066.1"/>
</dbReference>
<dbReference type="EMBL" id="BAAAOS010000066">
    <property type="protein sequence ID" value="GAA1616699.1"/>
    <property type="molecule type" value="Genomic_DNA"/>
</dbReference>
<comment type="caution">
    <text evidence="1">The sequence shown here is derived from an EMBL/GenBank/DDBJ whole genome shotgun (WGS) entry which is preliminary data.</text>
</comment>
<reference evidence="2" key="1">
    <citation type="journal article" date="2019" name="Int. J. Syst. Evol. Microbiol.">
        <title>The Global Catalogue of Microorganisms (GCM) 10K type strain sequencing project: providing services to taxonomists for standard genome sequencing and annotation.</title>
        <authorList>
            <consortium name="The Broad Institute Genomics Platform"/>
            <consortium name="The Broad Institute Genome Sequencing Center for Infectious Disease"/>
            <person name="Wu L."/>
            <person name="Ma J."/>
        </authorList>
    </citation>
    <scope>NUCLEOTIDE SEQUENCE [LARGE SCALE GENOMIC DNA]</scope>
    <source>
        <strain evidence="2">JCM 14969</strain>
    </source>
</reference>
<keyword evidence="2" id="KW-1185">Reference proteome</keyword>